<feature type="transmembrane region" description="Helical" evidence="1">
    <location>
        <begin position="73"/>
        <end position="91"/>
    </location>
</feature>
<comment type="caution">
    <text evidence="2">The sequence shown here is derived from an EMBL/GenBank/DDBJ whole genome shotgun (WGS) entry which is preliminary data.</text>
</comment>
<name>A0A432MEL8_9BACT</name>
<feature type="transmembrane region" description="Helical" evidence="1">
    <location>
        <begin position="270"/>
        <end position="289"/>
    </location>
</feature>
<keyword evidence="1" id="KW-0472">Membrane</keyword>
<proteinExistence type="predicted"/>
<feature type="transmembrane region" description="Helical" evidence="1">
    <location>
        <begin position="159"/>
        <end position="176"/>
    </location>
</feature>
<reference evidence="2 3" key="1">
    <citation type="submission" date="2018-12" db="EMBL/GenBank/DDBJ databases">
        <authorList>
            <person name="Toschakov S.V."/>
        </authorList>
    </citation>
    <scope>NUCLEOTIDE SEQUENCE [LARGE SCALE GENOMIC DNA]</scope>
    <source>
        <strain evidence="2 3">GM2012</strain>
    </source>
</reference>
<dbReference type="Proteomes" id="UP000280296">
    <property type="component" value="Unassembled WGS sequence"/>
</dbReference>
<dbReference type="PANTHER" id="PTHR31061">
    <property type="entry name" value="LD22376P"/>
    <property type="match status" value="1"/>
</dbReference>
<keyword evidence="1" id="KW-0812">Transmembrane</keyword>
<accession>A0A432MEL8</accession>
<keyword evidence="1" id="KW-1133">Transmembrane helix</keyword>
<dbReference type="EMBL" id="RYZH01000054">
    <property type="protein sequence ID" value="RUL83956.1"/>
    <property type="molecule type" value="Genomic_DNA"/>
</dbReference>
<dbReference type="PANTHER" id="PTHR31061:SF24">
    <property type="entry name" value="LD22376P"/>
    <property type="match status" value="1"/>
</dbReference>
<dbReference type="AlphaFoldDB" id="A0A432MEL8"/>
<organism evidence="2 3">
    <name type="scientific">Tautonia sociabilis</name>
    <dbReference type="NCBI Taxonomy" id="2080755"/>
    <lineage>
        <taxon>Bacteria</taxon>
        <taxon>Pseudomonadati</taxon>
        <taxon>Planctomycetota</taxon>
        <taxon>Planctomycetia</taxon>
        <taxon>Isosphaerales</taxon>
        <taxon>Isosphaeraceae</taxon>
        <taxon>Tautonia</taxon>
    </lineage>
</organism>
<gene>
    <name evidence="2" type="ORF">TsocGM_21275</name>
</gene>
<feature type="transmembrane region" description="Helical" evidence="1">
    <location>
        <begin position="301"/>
        <end position="320"/>
    </location>
</feature>
<dbReference type="OrthoDB" id="9788724at2"/>
<evidence type="ECO:0000313" key="3">
    <source>
        <dbReference type="Proteomes" id="UP000280296"/>
    </source>
</evidence>
<protein>
    <submittedName>
        <fullName evidence="2">DUF5009 domain-containing protein</fullName>
    </submittedName>
</protein>
<reference evidence="2 3" key="2">
    <citation type="submission" date="2019-01" db="EMBL/GenBank/DDBJ databases">
        <title>Tautonia sociabilis, a novel thermotolerant planctomycete of Isosphaeraceae family, isolated from a 4000 m deep subterranean habitat.</title>
        <authorList>
            <person name="Kovaleva O.L."/>
            <person name="Elcheninov A.G."/>
            <person name="Van Heerden E."/>
            <person name="Toshchakov S.V."/>
            <person name="Novikov A."/>
            <person name="Bonch-Osmolovskaya E.A."/>
            <person name="Kublanov I.V."/>
        </authorList>
    </citation>
    <scope>NUCLEOTIDE SEQUENCE [LARGE SCALE GENOMIC DNA]</scope>
    <source>
        <strain evidence="2 3">GM2012</strain>
    </source>
</reference>
<sequence>MAAPGSPDGPLPEKPGRLASLDAFRGAVMILMASGGLGLARVAEEYGDSRPWLRAVGEQVEHVPWVGCSLWDLIQPAFMFMVGVALPFSIANRTARGQSFGPMFAHALWRSAALVLLAVYLTSSWSDRTVWVFTNVLAQIGLGYPFLFLLAFTRPRTQWLAAFGILAGYWLLFASYPAPGTDVDWKAIGIPDDWPHLSGFAAHWEKNANAAAAFDSWFLNLFPREEPFLYSEGGYQTLNFVPSLATMIFGMQAGRLLRLDLTLAGKLARLVGLGAIGVAIGLGLQTVGVCPMVKRIWTPSWAIFSAGAVSLLLAGFVAIIEGMGWKRWAFPMVVVGMNPIALYCLWQLSGGYIKTNLRRHIDPGLFETLGPAFQPMLERGAVLVVLWLVVFWMYRRKIFLRL</sequence>
<dbReference type="RefSeq" id="WP_126727479.1">
    <property type="nucleotide sequence ID" value="NZ_RYZH01000054.1"/>
</dbReference>
<feature type="transmembrane region" description="Helical" evidence="1">
    <location>
        <begin position="332"/>
        <end position="353"/>
    </location>
</feature>
<evidence type="ECO:0000313" key="2">
    <source>
        <dbReference type="EMBL" id="RUL83956.1"/>
    </source>
</evidence>
<feature type="transmembrane region" description="Helical" evidence="1">
    <location>
        <begin position="240"/>
        <end position="258"/>
    </location>
</feature>
<evidence type="ECO:0000256" key="1">
    <source>
        <dbReference type="SAM" id="Phobius"/>
    </source>
</evidence>
<feature type="transmembrane region" description="Helical" evidence="1">
    <location>
        <begin position="103"/>
        <end position="123"/>
    </location>
</feature>
<keyword evidence="3" id="KW-1185">Reference proteome</keyword>
<feature type="transmembrane region" description="Helical" evidence="1">
    <location>
        <begin position="373"/>
        <end position="394"/>
    </location>
</feature>
<feature type="transmembrane region" description="Helical" evidence="1">
    <location>
        <begin position="129"/>
        <end position="152"/>
    </location>
</feature>